<protein>
    <submittedName>
        <fullName evidence="2">Uncharacterized protein</fullName>
    </submittedName>
</protein>
<evidence type="ECO:0000313" key="2">
    <source>
        <dbReference type="EnsemblMetazoa" id="G19167.1:cds"/>
    </source>
</evidence>
<accession>A0A8W8JGA6</accession>
<keyword evidence="3" id="KW-1185">Reference proteome</keyword>
<evidence type="ECO:0000256" key="1">
    <source>
        <dbReference type="SAM" id="MobiDB-lite"/>
    </source>
</evidence>
<dbReference type="Proteomes" id="UP000005408">
    <property type="component" value="Unassembled WGS sequence"/>
</dbReference>
<dbReference type="EnsemblMetazoa" id="G19167.1">
    <property type="protein sequence ID" value="G19167.1:cds"/>
    <property type="gene ID" value="G19167"/>
</dbReference>
<feature type="region of interest" description="Disordered" evidence="1">
    <location>
        <begin position="1"/>
        <end position="83"/>
    </location>
</feature>
<feature type="compositionally biased region" description="Basic and acidic residues" evidence="1">
    <location>
        <begin position="32"/>
        <end position="47"/>
    </location>
</feature>
<feature type="compositionally biased region" description="Acidic residues" evidence="1">
    <location>
        <begin position="66"/>
        <end position="77"/>
    </location>
</feature>
<organism evidence="2 3">
    <name type="scientific">Magallana gigas</name>
    <name type="common">Pacific oyster</name>
    <name type="synonym">Crassostrea gigas</name>
    <dbReference type="NCBI Taxonomy" id="29159"/>
    <lineage>
        <taxon>Eukaryota</taxon>
        <taxon>Metazoa</taxon>
        <taxon>Spiralia</taxon>
        <taxon>Lophotrochozoa</taxon>
        <taxon>Mollusca</taxon>
        <taxon>Bivalvia</taxon>
        <taxon>Autobranchia</taxon>
        <taxon>Pteriomorphia</taxon>
        <taxon>Ostreida</taxon>
        <taxon>Ostreoidea</taxon>
        <taxon>Ostreidae</taxon>
        <taxon>Magallana</taxon>
    </lineage>
</organism>
<feature type="compositionally biased region" description="Basic residues" evidence="1">
    <location>
        <begin position="48"/>
        <end position="57"/>
    </location>
</feature>
<sequence>MENSSGLTPLHLSAKLGVNKREGEENSITNNDNEKTKNDDDKEDSKKKKEHISKRGNKITQKSSGEEDERNDNDSNDSNEQYNGRFYSILQLLDDLDDYRDDIEEKKSNYGVRYLTEYLRSRRRKKENTAGLKRYNKTKPEGDVTFIQLQSKSSQYPESH</sequence>
<dbReference type="AlphaFoldDB" id="A0A8W8JGA6"/>
<evidence type="ECO:0000313" key="3">
    <source>
        <dbReference type="Proteomes" id="UP000005408"/>
    </source>
</evidence>
<reference evidence="2" key="1">
    <citation type="submission" date="2022-08" db="UniProtKB">
        <authorList>
            <consortium name="EnsemblMetazoa"/>
        </authorList>
    </citation>
    <scope>IDENTIFICATION</scope>
    <source>
        <strain evidence="2">05x7-T-G4-1.051#20</strain>
    </source>
</reference>
<name>A0A8W8JGA6_MAGGI</name>
<proteinExistence type="predicted"/>